<name>A0A218YSU9_9HELO</name>
<evidence type="ECO:0000259" key="1">
    <source>
        <dbReference type="PROSITE" id="PS50181"/>
    </source>
</evidence>
<accession>A0A218YSU9</accession>
<keyword evidence="3" id="KW-1185">Reference proteome</keyword>
<dbReference type="SUPFAM" id="SSF81383">
    <property type="entry name" value="F-box domain"/>
    <property type="match status" value="1"/>
</dbReference>
<dbReference type="InterPro" id="IPR001810">
    <property type="entry name" value="F-box_dom"/>
</dbReference>
<dbReference type="STRING" id="503106.A0A218YSU9"/>
<organism evidence="2 3">
    <name type="scientific">Diplocarpon coronariae</name>
    <dbReference type="NCBI Taxonomy" id="2795749"/>
    <lineage>
        <taxon>Eukaryota</taxon>
        <taxon>Fungi</taxon>
        <taxon>Dikarya</taxon>
        <taxon>Ascomycota</taxon>
        <taxon>Pezizomycotina</taxon>
        <taxon>Leotiomycetes</taxon>
        <taxon>Helotiales</taxon>
        <taxon>Drepanopezizaceae</taxon>
        <taxon>Diplocarpon</taxon>
    </lineage>
</organism>
<dbReference type="Pfam" id="PF12937">
    <property type="entry name" value="F-box-like"/>
    <property type="match status" value="1"/>
</dbReference>
<dbReference type="AlphaFoldDB" id="A0A218YSU9"/>
<dbReference type="InParanoid" id="A0A218YSU9"/>
<proteinExistence type="predicted"/>
<dbReference type="PROSITE" id="PS50181">
    <property type="entry name" value="FBOX"/>
    <property type="match status" value="1"/>
</dbReference>
<dbReference type="Gene3D" id="1.20.1280.50">
    <property type="match status" value="1"/>
</dbReference>
<feature type="domain" description="F-box" evidence="1">
    <location>
        <begin position="1"/>
        <end position="48"/>
    </location>
</feature>
<sequence>MTQLRRLPNEIIHNVLRFLDPVDLVHLSKSCKFLCSNIKNDGQLYKAIYLRILDPPLVSSCSEFDYETELKQFVKYRRILEDHASPEKKAEDILFVTERTSSLLRTAQPDGQNYAFLRTYFTPPSTDQKLLNLNAFASLSTTFHRALKQPQSWKQQTPPPLETRQASAKLHVLYGKALLEPAHPKYQLLYPYAVSMVYDLRNYTEETLWGPYLADGHASVDWEKLEAAMLVLAHNTQQFHRSVGEDIANSVTTSASNSLTRRAWEGASPKSYRNLHLIGREVSEEEEERDNCEEDPFGIKGTWMRVVCFLDFHDFFAYNFNSAILSRRQPRPPLQTNEAIRFIIMQLSPTHTEPPGPDDGQALPVVHFEGISRSLYSPWDPNTNSKLKGNVRLTKEGEVRWQITSVYNGEERWCTEGIQIGGINSARGVLGHWFDKDHDPHGPAGPTTFYKVSEQIMLDPSAVLDEESGPGSSFGIEIGITQSSVSGVSSSLSHPQRTSCIHVRVTDFAGRLDHIAVGGLWVEPLETSVSSRPFCVSSFGSSGSARGVCPVVHGVLCW</sequence>
<protein>
    <submittedName>
        <fullName evidence="2">F-box domain-containing protein</fullName>
    </submittedName>
</protein>
<evidence type="ECO:0000313" key="2">
    <source>
        <dbReference type="EMBL" id="OWO97428.1"/>
    </source>
</evidence>
<evidence type="ECO:0000313" key="3">
    <source>
        <dbReference type="Proteomes" id="UP000242519"/>
    </source>
</evidence>
<gene>
    <name evidence="2" type="ORF">B2J93_162</name>
</gene>
<reference evidence="2 3" key="1">
    <citation type="submission" date="2017-04" db="EMBL/GenBank/DDBJ databases">
        <title>Draft genome sequence of Marssonina coronaria NL1: causal agent of apple blotch.</title>
        <authorList>
            <person name="Cheng Q."/>
        </authorList>
    </citation>
    <scope>NUCLEOTIDE SEQUENCE [LARGE SCALE GENOMIC DNA]</scope>
    <source>
        <strain evidence="2 3">NL1</strain>
    </source>
</reference>
<comment type="caution">
    <text evidence="2">The sequence shown here is derived from an EMBL/GenBank/DDBJ whole genome shotgun (WGS) entry which is preliminary data.</text>
</comment>
<dbReference type="OrthoDB" id="3226064at2759"/>
<dbReference type="EMBL" id="MZNU01000439">
    <property type="protein sequence ID" value="OWO97428.1"/>
    <property type="molecule type" value="Genomic_DNA"/>
</dbReference>
<dbReference type="Proteomes" id="UP000242519">
    <property type="component" value="Unassembled WGS sequence"/>
</dbReference>
<dbReference type="InterPro" id="IPR036047">
    <property type="entry name" value="F-box-like_dom_sf"/>
</dbReference>